<keyword evidence="4" id="KW-1185">Reference proteome</keyword>
<sequence length="420" mass="46346">MSIRIGQICGATATGAWSSSDWVPIIVKSSVAIGALPIWEEEVSWIPMDVTSACIVDALFSCSEKTPPEVINIVHPQPVFGQALFEGIKDALRREGLKFVSYKDWIARIEELAATSKTEQDLQRIPALKTMGFLRALNTASGTLTFDTTNAQGLSQTLKDARALGREDAAKKYTVEEKTQLLANLDLEVAHRTRQFESWLADALENFRIHQEGLISRVPRLVRDITMRDFAKYNGDVQECLKGIQRERLGGGDAATIDMTTRKRKWVESQETEKATEEAELSKAPKTPRITMATPKKKAVPFPAPGTAGRSRLPITKTPSTVCPPLYAILLNTHSIICSDTCCYNYAAAYDLPKPAQTTLKQRLSISETGTWLTSCFSLKADVSTQSSTITIPCTLVILIQSCNLIRITSTLASKRRKHA</sequence>
<name>A0A4S4MQL5_9APHY</name>
<protein>
    <recommendedName>
        <fullName evidence="2">Borealin N-terminal domain-containing protein</fullName>
    </recommendedName>
</protein>
<dbReference type="EMBL" id="SGPM01000241">
    <property type="protein sequence ID" value="THH27568.1"/>
    <property type="molecule type" value="Genomic_DNA"/>
</dbReference>
<dbReference type="Proteomes" id="UP000308730">
    <property type="component" value="Unassembled WGS sequence"/>
</dbReference>
<evidence type="ECO:0000313" key="3">
    <source>
        <dbReference type="EMBL" id="THH27568.1"/>
    </source>
</evidence>
<dbReference type="InterPro" id="IPR018851">
    <property type="entry name" value="Borealin_N"/>
</dbReference>
<gene>
    <name evidence="3" type="ORF">EUX98_g6622</name>
</gene>
<comment type="caution">
    <text evidence="3">The sequence shown here is derived from an EMBL/GenBank/DDBJ whole genome shotgun (WGS) entry which is preliminary data.</text>
</comment>
<evidence type="ECO:0000259" key="2">
    <source>
        <dbReference type="Pfam" id="PF10444"/>
    </source>
</evidence>
<feature type="region of interest" description="Disordered" evidence="1">
    <location>
        <begin position="264"/>
        <end position="287"/>
    </location>
</feature>
<feature type="compositionally biased region" description="Basic and acidic residues" evidence="1">
    <location>
        <begin position="266"/>
        <end position="283"/>
    </location>
</feature>
<evidence type="ECO:0000256" key="1">
    <source>
        <dbReference type="SAM" id="MobiDB-lite"/>
    </source>
</evidence>
<dbReference type="Pfam" id="PF10444">
    <property type="entry name" value="Nbl1_Borealin_N"/>
    <property type="match status" value="1"/>
</dbReference>
<accession>A0A4S4MQL5</accession>
<dbReference type="Gene3D" id="3.40.50.720">
    <property type="entry name" value="NAD(P)-binding Rossmann-like Domain"/>
    <property type="match status" value="1"/>
</dbReference>
<organism evidence="3 4">
    <name type="scientific">Antrodiella citrinella</name>
    <dbReference type="NCBI Taxonomy" id="2447956"/>
    <lineage>
        <taxon>Eukaryota</taxon>
        <taxon>Fungi</taxon>
        <taxon>Dikarya</taxon>
        <taxon>Basidiomycota</taxon>
        <taxon>Agaricomycotina</taxon>
        <taxon>Agaricomycetes</taxon>
        <taxon>Polyporales</taxon>
        <taxon>Steccherinaceae</taxon>
        <taxon>Antrodiella</taxon>
    </lineage>
</organism>
<evidence type="ECO:0000313" key="4">
    <source>
        <dbReference type="Proteomes" id="UP000308730"/>
    </source>
</evidence>
<dbReference type="OrthoDB" id="2392550at2759"/>
<reference evidence="3 4" key="1">
    <citation type="submission" date="2019-02" db="EMBL/GenBank/DDBJ databases">
        <title>Genome sequencing of the rare red list fungi Antrodiella citrinella (Flaviporus citrinellus).</title>
        <authorList>
            <person name="Buettner E."/>
            <person name="Kellner H."/>
        </authorList>
    </citation>
    <scope>NUCLEOTIDE SEQUENCE [LARGE SCALE GENOMIC DNA]</scope>
    <source>
        <strain evidence="3 4">DSM 108506</strain>
    </source>
</reference>
<proteinExistence type="predicted"/>
<dbReference type="AlphaFoldDB" id="A0A4S4MQL5"/>
<feature type="domain" description="Borealin N-terminal" evidence="2">
    <location>
        <begin position="178"/>
        <end position="232"/>
    </location>
</feature>